<reference evidence="8 9" key="1">
    <citation type="journal article" date="2011" name="Proc. Natl. Acad. Sci. U.S.A.">
        <title>Evolutionary erosion of yeast sex chromosomes by mating-type switching accidents.</title>
        <authorList>
            <person name="Gordon J.L."/>
            <person name="Armisen D."/>
            <person name="Proux-Wera E."/>
            <person name="Oheigeartaigh S.S."/>
            <person name="Byrne K.P."/>
            <person name="Wolfe K.H."/>
        </authorList>
    </citation>
    <scope>NUCLEOTIDE SEQUENCE [LARGE SCALE GENOMIC DNA]</scope>
    <source>
        <strain evidence="9">ATCC 34711 / CBS 6284 / DSM 70876 / NBRC 10599 / NRRL Y-10934 / UCD 77-7</strain>
    </source>
</reference>
<accession>I2H6G1</accession>
<proteinExistence type="predicted"/>
<dbReference type="PROSITE" id="PS00478">
    <property type="entry name" value="LIM_DOMAIN_1"/>
    <property type="match status" value="1"/>
</dbReference>
<keyword evidence="2 4" id="KW-0479">Metal-binding</keyword>
<dbReference type="GO" id="GO:0000755">
    <property type="term" value="P:cytogamy"/>
    <property type="evidence" value="ECO:0007669"/>
    <property type="project" value="EnsemblFungi"/>
</dbReference>
<dbReference type="GO" id="GO:0043332">
    <property type="term" value="C:mating projection tip"/>
    <property type="evidence" value="ECO:0007669"/>
    <property type="project" value="EnsemblFungi"/>
</dbReference>
<feature type="compositionally biased region" description="Basic and acidic residues" evidence="5">
    <location>
        <begin position="377"/>
        <end position="392"/>
    </location>
</feature>
<dbReference type="Gene3D" id="1.10.555.10">
    <property type="entry name" value="Rho GTPase activation protein"/>
    <property type="match status" value="1"/>
</dbReference>
<dbReference type="SUPFAM" id="SSF48350">
    <property type="entry name" value="GTPase activation domain, GAP"/>
    <property type="match status" value="1"/>
</dbReference>
<dbReference type="GO" id="GO:0090334">
    <property type="term" value="P:regulation of cell wall (1-&gt;3)-beta-D-glucan biosynthetic process"/>
    <property type="evidence" value="ECO:0007669"/>
    <property type="project" value="EnsemblFungi"/>
</dbReference>
<dbReference type="InterPro" id="IPR000198">
    <property type="entry name" value="RhoGAP_dom"/>
</dbReference>
<dbReference type="GO" id="GO:0005737">
    <property type="term" value="C:cytoplasm"/>
    <property type="evidence" value="ECO:0007669"/>
    <property type="project" value="TreeGrafter"/>
</dbReference>
<dbReference type="GO" id="GO:0060237">
    <property type="term" value="P:regulation of fungal-type cell wall organization"/>
    <property type="evidence" value="ECO:0007669"/>
    <property type="project" value="EnsemblFungi"/>
</dbReference>
<dbReference type="GeneID" id="14497463"/>
<feature type="domain" description="LIM zinc-binding" evidence="6">
    <location>
        <begin position="848"/>
        <end position="912"/>
    </location>
</feature>
<dbReference type="eggNOG" id="KOG1703">
    <property type="taxonomic scope" value="Eukaryota"/>
</dbReference>
<feature type="region of interest" description="Disordered" evidence="5">
    <location>
        <begin position="345"/>
        <end position="397"/>
    </location>
</feature>
<name>I2H6G1_HENB6</name>
<dbReference type="EMBL" id="HE806322">
    <property type="protein sequence ID" value="CCH61963.1"/>
    <property type="molecule type" value="Genomic_DNA"/>
</dbReference>
<evidence type="ECO:0000259" key="6">
    <source>
        <dbReference type="PROSITE" id="PS50023"/>
    </source>
</evidence>
<dbReference type="KEGG" id="tbl:TBLA_0G00120"/>
<keyword evidence="3 4" id="KW-0862">Zinc</keyword>
<dbReference type="GO" id="GO:0005096">
    <property type="term" value="F:GTPase activator activity"/>
    <property type="evidence" value="ECO:0007669"/>
    <property type="project" value="UniProtKB-KW"/>
</dbReference>
<feature type="region of interest" description="Disordered" evidence="5">
    <location>
        <begin position="22"/>
        <end position="42"/>
    </location>
</feature>
<feature type="domain" description="Rho-GAP" evidence="7">
    <location>
        <begin position="1163"/>
        <end position="1377"/>
    </location>
</feature>
<dbReference type="GO" id="GO:0046872">
    <property type="term" value="F:metal ion binding"/>
    <property type="evidence" value="ECO:0007669"/>
    <property type="project" value="UniProtKB-KW"/>
</dbReference>
<dbReference type="PROSITE" id="PS50023">
    <property type="entry name" value="LIM_DOMAIN_2"/>
    <property type="match status" value="3"/>
</dbReference>
<dbReference type="FunCoup" id="I2H6G1">
    <property type="interactions" value="26"/>
</dbReference>
<dbReference type="SMART" id="SM00132">
    <property type="entry name" value="LIM"/>
    <property type="match status" value="3"/>
</dbReference>
<evidence type="ECO:0000256" key="5">
    <source>
        <dbReference type="SAM" id="MobiDB-lite"/>
    </source>
</evidence>
<dbReference type="Gene3D" id="2.10.110.10">
    <property type="entry name" value="Cysteine Rich Protein"/>
    <property type="match status" value="3"/>
</dbReference>
<dbReference type="GO" id="GO:0007165">
    <property type="term" value="P:signal transduction"/>
    <property type="evidence" value="ECO:0007669"/>
    <property type="project" value="InterPro"/>
</dbReference>
<keyword evidence="9" id="KW-1185">Reference proteome</keyword>
<dbReference type="SUPFAM" id="SSF57716">
    <property type="entry name" value="Glucocorticoid receptor-like (DNA-binding domain)"/>
    <property type="match status" value="1"/>
</dbReference>
<dbReference type="GO" id="GO:0005935">
    <property type="term" value="C:cellular bud neck"/>
    <property type="evidence" value="ECO:0007669"/>
    <property type="project" value="EnsemblFungi"/>
</dbReference>
<keyword evidence="1" id="KW-0343">GTPase activation</keyword>
<dbReference type="STRING" id="1071380.I2H6G1"/>
<feature type="compositionally biased region" description="Polar residues" evidence="5">
    <location>
        <begin position="349"/>
        <end position="376"/>
    </location>
</feature>
<evidence type="ECO:0000313" key="9">
    <source>
        <dbReference type="Proteomes" id="UP000002866"/>
    </source>
</evidence>
<dbReference type="Pfam" id="PF00412">
    <property type="entry name" value="LIM"/>
    <property type="match status" value="3"/>
</dbReference>
<dbReference type="GO" id="GO:0000131">
    <property type="term" value="C:incipient cellular bud site"/>
    <property type="evidence" value="ECO:0007669"/>
    <property type="project" value="EnsemblFungi"/>
</dbReference>
<evidence type="ECO:0000313" key="8">
    <source>
        <dbReference type="EMBL" id="CCH61963.1"/>
    </source>
</evidence>
<keyword evidence="4" id="KW-0440">LIM domain</keyword>
<feature type="region of interest" description="Disordered" evidence="5">
    <location>
        <begin position="1348"/>
        <end position="1370"/>
    </location>
</feature>
<dbReference type="PANTHER" id="PTHR14963">
    <property type="entry name" value="RHO GTPASE ACTIVATING PROTEIN 18,19-RELATED"/>
    <property type="match status" value="1"/>
</dbReference>
<evidence type="ECO:0000256" key="1">
    <source>
        <dbReference type="ARBA" id="ARBA00022468"/>
    </source>
</evidence>
<dbReference type="CDD" id="cd08368">
    <property type="entry name" value="LIM"/>
    <property type="match status" value="2"/>
</dbReference>
<sequence>MIQMSHQNQNLHPYYTQAHSKILNNNSNNKNNSNNNNNTASTTITTTTTTITTINNSTSEIIMNSKIPKILDSNGSVEPITNSNLNNNSKNPFNNTQNINPNILPNNNNFNDRKGQYSIPNQINPTNPNSYPVYSTHQRLQPNIQNYSNYPNNMVGNKNNNVHSMNHFPNTNNQSNNTLEFNLKSNPKKNAKNSLNRIVPNGDRIIPNAHVHHPHPNIPRSNNINYYNTIHNNNMNNNNNIPHGQVNHNQTSNNYKLNTTTNSNKTHHNNIHNRLPLNNSKTFLNNNNTSNTNINIGNNNKSTKYTNNTSFHTVPSIKLSENNLPIQQKPHIKNQKNNVHVKPLLNTPKKINSPTITITDESKISHMSRSPKFNTNQEKDKDISKSNTDDNTPKINSNELVSKSQMKVCAKCNLPIDSKNKDKSRGSVLKALGNYYHEHCFSCHDCSTWLKKKYFPYKDPMTDKTILLCQYHYFYRHNLLCYVCDKPLRGLYYTAFDRRYDEEHFSCTICKKPCGIKKCFIYDDKLYCKYHFLKYFSKRCKGCDFPISDQYIEFPKGKDIHCWHPECYGIQKYWHVTLSAENLSIPAFKYGKFDSKTLEHSNTALSDEENTDLDANTTFDPRKMKSTQQQVVKRSASQTAAQLEQSRDEMQKNIKLFTSILSKTWSVMYRFEEETASTITDMFQYLTIIDQIKGIEATALFVLKIECLFKALEPFDAFNGTLKKIKTNEELKLEESNNYSSVDNVHYRCSKLPKKISTKIMVYLQLLRKLNIDFDKNKMELTGFMSVITSVAHFLKLLTRYGIFGALLKNKSIGSNTPLLLFLREVEKNEIYKSNPFNYIKVSIKSTDGCSKCTEYIQEECIQYGENRWHLHCFQCHSCGSVIDKSDLGEATFNNKLKKVLCSKCSINDPESLPGFKYVSNLGQLVYLLKIALVKSKTVMELQMKNRVNSTYPNQMREAISMHQTYIRTLNDIKRLKSQRESIPMAHDKQQARKSVVLETTETNIVQEDSNLTEQKLIIETDAMLQPPSANENVFGNSKSLTLDDISRIVAAEQARELRPNAFAHFKKLKDDNDDDGEPAQRRSGIYYAEKNEADMNLLRLISIALLKQDLKSSFNEVDINEYIGTCSNHNEKPAHSGNFWSKMRVAMNIESKKPEPKKMFGSPLNVVCSKWGIDSDLGIGPSKIRIPVIIHELISCMRQKDMSVEGVFRKNGNIRKLREITELIDSYPDDIPDLSTSNAIQLSALLKKFLRDLPDPIMTKILYNIWISIAKLEDSAEKQRLLALAYTILPTYNRNVLEVIFSFLFWTASFSHFENKMGSKMDIHNLSTVMAPNILYFSNERNISGTTLTNESSHPSSTNTSSNLTNGKIREPDQRFAEAGGENYFLGIEIIDSLITHHEDMSIIPKFLTTLLEEVKLKKIETFEDIEEFIKTKIMNTAINYNEFEIKNQLKMVNSGSIVTQNKMENNN</sequence>
<dbReference type="SMART" id="SM00324">
    <property type="entry name" value="RhoGAP"/>
    <property type="match status" value="1"/>
</dbReference>
<evidence type="ECO:0000256" key="2">
    <source>
        <dbReference type="ARBA" id="ARBA00022723"/>
    </source>
</evidence>
<dbReference type="GO" id="GO:0005934">
    <property type="term" value="C:cellular bud tip"/>
    <property type="evidence" value="ECO:0007669"/>
    <property type="project" value="EnsemblFungi"/>
</dbReference>
<dbReference type="OrthoDB" id="20689at2759"/>
<evidence type="ECO:0000256" key="4">
    <source>
        <dbReference type="PROSITE-ProRule" id="PRU00125"/>
    </source>
</evidence>
<dbReference type="InParanoid" id="I2H6G1"/>
<feature type="compositionally biased region" description="Low complexity" evidence="5">
    <location>
        <begin position="1350"/>
        <end position="1367"/>
    </location>
</feature>
<evidence type="ECO:0008006" key="10">
    <source>
        <dbReference type="Google" id="ProtNLM"/>
    </source>
</evidence>
<evidence type="ECO:0000256" key="3">
    <source>
        <dbReference type="ARBA" id="ARBA00022833"/>
    </source>
</evidence>
<dbReference type="HOGENOM" id="CLU_001321_1_0_1"/>
<dbReference type="InterPro" id="IPR001781">
    <property type="entry name" value="Znf_LIM"/>
</dbReference>
<feature type="domain" description="LIM zinc-binding" evidence="6">
    <location>
        <begin position="407"/>
        <end position="479"/>
    </location>
</feature>
<evidence type="ECO:0000259" key="7">
    <source>
        <dbReference type="PROSITE" id="PS50238"/>
    </source>
</evidence>
<dbReference type="RefSeq" id="XP_004181482.1">
    <property type="nucleotide sequence ID" value="XM_004181434.1"/>
</dbReference>
<dbReference type="Proteomes" id="UP000002866">
    <property type="component" value="Chromosome 7"/>
</dbReference>
<organism evidence="8 9">
    <name type="scientific">Henningerozyma blattae (strain ATCC 34711 / CBS 6284 / DSM 70876 / NBRC 10599 / NRRL Y-10934 / UCD 77-7)</name>
    <name type="common">Yeast</name>
    <name type="synonym">Tetrapisispora blattae</name>
    <dbReference type="NCBI Taxonomy" id="1071380"/>
    <lineage>
        <taxon>Eukaryota</taxon>
        <taxon>Fungi</taxon>
        <taxon>Dikarya</taxon>
        <taxon>Ascomycota</taxon>
        <taxon>Saccharomycotina</taxon>
        <taxon>Saccharomycetes</taxon>
        <taxon>Saccharomycetales</taxon>
        <taxon>Saccharomycetaceae</taxon>
        <taxon>Henningerozyma</taxon>
    </lineage>
</organism>
<dbReference type="PROSITE" id="PS50238">
    <property type="entry name" value="RHOGAP"/>
    <property type="match status" value="1"/>
</dbReference>
<protein>
    <recommendedName>
        <fullName evidence="10">RhoGAP-domain-containing protein</fullName>
    </recommendedName>
</protein>
<gene>
    <name evidence="8" type="primary">TBLA0G00120</name>
    <name evidence="8" type="ORF">TBLA_0G00120</name>
</gene>
<feature type="domain" description="LIM zinc-binding" evidence="6">
    <location>
        <begin position="480"/>
        <end position="538"/>
    </location>
</feature>
<dbReference type="GO" id="GO:0035024">
    <property type="term" value="P:negative regulation of Rho protein signal transduction"/>
    <property type="evidence" value="ECO:0007669"/>
    <property type="project" value="EnsemblFungi"/>
</dbReference>
<dbReference type="PANTHER" id="PTHR14963:SF7">
    <property type="entry name" value="RHO GTPASE-ACTIVATING PROTEIN 19"/>
    <property type="match status" value="1"/>
</dbReference>
<dbReference type="eggNOG" id="KOG2710">
    <property type="taxonomic scope" value="Eukaryota"/>
</dbReference>
<dbReference type="Pfam" id="PF00620">
    <property type="entry name" value="RhoGAP"/>
    <property type="match status" value="1"/>
</dbReference>
<dbReference type="InterPro" id="IPR008936">
    <property type="entry name" value="Rho_GTPase_activation_prot"/>
</dbReference>